<keyword evidence="8" id="KW-1185">Reference proteome</keyword>
<keyword evidence="3 6" id="KW-0812">Transmembrane</keyword>
<evidence type="ECO:0000313" key="8">
    <source>
        <dbReference type="Proteomes" id="UP000033220"/>
    </source>
</evidence>
<comment type="subcellular location">
    <subcellularLocation>
        <location evidence="1">Membrane</location>
        <topology evidence="1">Multi-pass membrane protein</topology>
    </subcellularLocation>
</comment>
<dbReference type="OrthoDB" id="9795496at2"/>
<dbReference type="Pfam" id="PF03073">
    <property type="entry name" value="TspO_MBR"/>
    <property type="match status" value="1"/>
</dbReference>
<protein>
    <submittedName>
        <fullName evidence="7">TspO and MBR related proteins</fullName>
    </submittedName>
</protein>
<evidence type="ECO:0000256" key="5">
    <source>
        <dbReference type="ARBA" id="ARBA00023136"/>
    </source>
</evidence>
<evidence type="ECO:0000256" key="1">
    <source>
        <dbReference type="ARBA" id="ARBA00004141"/>
    </source>
</evidence>
<sequence>MSQLEAGLARLKPFYETSVKPVLEGAKPFYEQKVKPALAKAKPFYDAQLKPLITKGEVPFYQTSVKPALDAAVARYVAWVGTPGDPKRVGIAIAAVIFLVAFLGSVVTRASVDTWYNDLNHPFFTPPNAAFGPAWSVMFILMGVAAWRVWRALGWPAAKAPFTLWGIQLGLNVLWSVLFFGFQSMGLALVESFIFVAVAALAARAFLAVDKTAGYLMIPVAIWTVFASLLNLGMIVVN</sequence>
<dbReference type="FunFam" id="1.20.1260.100:FF:000001">
    <property type="entry name" value="translocator protein 2"/>
    <property type="match status" value="1"/>
</dbReference>
<keyword evidence="5 6" id="KW-0472">Membrane</keyword>
<proteinExistence type="inferred from homology"/>
<accession>H6SJE1</accession>
<keyword evidence="4 6" id="KW-1133">Transmembrane helix</keyword>
<dbReference type="AlphaFoldDB" id="H6SJE1"/>
<evidence type="ECO:0000256" key="6">
    <source>
        <dbReference type="SAM" id="Phobius"/>
    </source>
</evidence>
<dbReference type="Gene3D" id="1.20.1260.100">
    <property type="entry name" value="TspO/MBR protein"/>
    <property type="match status" value="1"/>
</dbReference>
<dbReference type="KEGG" id="rpm:RSPPHO_01480"/>
<evidence type="ECO:0000256" key="4">
    <source>
        <dbReference type="ARBA" id="ARBA00022989"/>
    </source>
</evidence>
<feature type="transmembrane region" description="Helical" evidence="6">
    <location>
        <begin position="130"/>
        <end position="150"/>
    </location>
</feature>
<organism evidence="7 8">
    <name type="scientific">Pararhodospirillum photometricum DSM 122</name>
    <dbReference type="NCBI Taxonomy" id="1150469"/>
    <lineage>
        <taxon>Bacteria</taxon>
        <taxon>Pseudomonadati</taxon>
        <taxon>Pseudomonadota</taxon>
        <taxon>Alphaproteobacteria</taxon>
        <taxon>Rhodospirillales</taxon>
        <taxon>Rhodospirillaceae</taxon>
        <taxon>Pararhodospirillum</taxon>
    </lineage>
</organism>
<dbReference type="RefSeq" id="WP_014414745.1">
    <property type="nucleotide sequence ID" value="NC_017059.1"/>
</dbReference>
<dbReference type="GO" id="GO:0033013">
    <property type="term" value="P:tetrapyrrole metabolic process"/>
    <property type="evidence" value="ECO:0007669"/>
    <property type="project" value="UniProtKB-ARBA"/>
</dbReference>
<reference evidence="7 8" key="1">
    <citation type="submission" date="2012-02" db="EMBL/GenBank/DDBJ databases">
        <title>Shotgun genome sequence of Phaeospirillum photometricum DSM 122.</title>
        <authorList>
            <person name="Duquesne K."/>
            <person name="Sturgis J."/>
        </authorList>
    </citation>
    <scope>NUCLEOTIDE SEQUENCE [LARGE SCALE GENOMIC DNA]</scope>
    <source>
        <strain evidence="8">DSM122</strain>
    </source>
</reference>
<dbReference type="PATRIC" id="fig|1150469.3.peg.1669"/>
<comment type="similarity">
    <text evidence="2">Belongs to the TspO/BZRP family.</text>
</comment>
<feature type="transmembrane region" description="Helical" evidence="6">
    <location>
        <begin position="89"/>
        <end position="110"/>
    </location>
</feature>
<dbReference type="PANTHER" id="PTHR10057">
    <property type="entry name" value="PERIPHERAL-TYPE BENZODIAZEPINE RECEPTOR"/>
    <property type="match status" value="1"/>
</dbReference>
<evidence type="ECO:0000256" key="3">
    <source>
        <dbReference type="ARBA" id="ARBA00022692"/>
    </source>
</evidence>
<name>H6SJE1_PARPM</name>
<dbReference type="STRING" id="1150469.RSPPHO_01480"/>
<evidence type="ECO:0000313" key="7">
    <source>
        <dbReference type="EMBL" id="CCG08106.1"/>
    </source>
</evidence>
<dbReference type="PANTHER" id="PTHR10057:SF0">
    <property type="entry name" value="TRANSLOCATOR PROTEIN"/>
    <property type="match status" value="1"/>
</dbReference>
<evidence type="ECO:0000256" key="2">
    <source>
        <dbReference type="ARBA" id="ARBA00007524"/>
    </source>
</evidence>
<feature type="transmembrane region" description="Helical" evidence="6">
    <location>
        <begin position="214"/>
        <end position="237"/>
    </location>
</feature>
<dbReference type="InterPro" id="IPR038330">
    <property type="entry name" value="TspO/MBR-related_sf"/>
</dbReference>
<dbReference type="CDD" id="cd15904">
    <property type="entry name" value="TSPO_MBR"/>
    <property type="match status" value="1"/>
</dbReference>
<gene>
    <name evidence="7" type="ORF">RSPPHO_01480</name>
</gene>
<feature type="transmembrane region" description="Helical" evidence="6">
    <location>
        <begin position="188"/>
        <end position="207"/>
    </location>
</feature>
<dbReference type="GO" id="GO:0016020">
    <property type="term" value="C:membrane"/>
    <property type="evidence" value="ECO:0007669"/>
    <property type="project" value="UniProtKB-SubCell"/>
</dbReference>
<dbReference type="HOGENOM" id="CLU_1165131_0_0_5"/>
<feature type="transmembrane region" description="Helical" evidence="6">
    <location>
        <begin position="162"/>
        <end position="182"/>
    </location>
</feature>
<dbReference type="eggNOG" id="COG3476">
    <property type="taxonomic scope" value="Bacteria"/>
</dbReference>
<dbReference type="Proteomes" id="UP000033220">
    <property type="component" value="Chromosome DSM 122"/>
</dbReference>
<dbReference type="InterPro" id="IPR004307">
    <property type="entry name" value="TspO_MBR"/>
</dbReference>
<dbReference type="EMBL" id="HE663493">
    <property type="protein sequence ID" value="CCG08106.1"/>
    <property type="molecule type" value="Genomic_DNA"/>
</dbReference>